<sequence>MKVSTVAGLLAFLTLLDTACAFIGMGITMYKPICAFGCRAAIASAMLSCSDHSKKVMTSPSCRAGDTPFLTTLAWCMNATCSGGHHGQTNDKPVPVWKLEKYWASKATGDASVLPKWSYADALAEIKEPPTQEWRKGKTLNFTARVSHSAWDLNVRTLSHFELAEERHNRYAVILAVVGFGTPIFFTLLNGLPYMTGLFERLKPYLVYPSTVGTYHVRSLPYLLGNPPTVGQGAYIAMFFVLNVILTAVGYTISQPNTIFDSSYQEVMGYVSARTGALAFGLAPLVFLFAGRNNFLLWVTNWSHSTYMLLHRWVARIFAIQVILHSITELVVYIDMGKFEVETKKPYWVWGIVATLFVCIMLVASLLWVRRWSYEVFLISHIIMALFVIVGSWYHIELLFTRKWGYEFWMYACCAVWFFDRLLRVLRIVKNGIRSSNVTEVSEDIVRIDVPDVRWTAAPGRHTYAYFPSLRMLRPWENHPFSVVPTALLRLPEHRLSKSTPTKALSSASSSNGDVEKSGMPATTTTTPIPEPHGRSERYTTSGITLYVRKSTGITSYLKSNKQLTTLLDGPYPNNHTGPVLKSDRLILIAGGIGIAGILPFVACHTNAKLYWSVRQTSEGLVNELQTVLDGLQEKEVRVGRRLEIERLLEQEEQDGWKKIGVVVCGPGGLCDDVRALVAAKGRQQRGVLWELEVDAFSW</sequence>
<accession>A0ACB8V5H4</accession>
<name>A0ACB8V5H4_9EURO</name>
<gene>
    <name evidence="1" type="ORF">LOY88_000204</name>
</gene>
<dbReference type="EMBL" id="JALBCA010000003">
    <property type="protein sequence ID" value="KAI2393146.1"/>
    <property type="molecule type" value="Genomic_DNA"/>
</dbReference>
<comment type="caution">
    <text evidence="1">The sequence shown here is derived from an EMBL/GenBank/DDBJ whole genome shotgun (WGS) entry which is preliminary data.</text>
</comment>
<protein>
    <submittedName>
        <fullName evidence="1">Uncharacterized protein</fullName>
    </submittedName>
</protein>
<reference evidence="1" key="1">
    <citation type="journal article" date="2022" name="bioRxiv">
        <title>Population genetic analysis of Ophidiomyces ophidiicola, the causative agent of snake fungal disease, indicates recent introductions to the USA.</title>
        <authorList>
            <person name="Ladner J.T."/>
            <person name="Palmer J.M."/>
            <person name="Ettinger C.L."/>
            <person name="Stajich J.E."/>
            <person name="Farrell T.M."/>
            <person name="Glorioso B.M."/>
            <person name="Lawson B."/>
            <person name="Price S.J."/>
            <person name="Stengle A.G."/>
            <person name="Grear D.A."/>
            <person name="Lorch J.M."/>
        </authorList>
    </citation>
    <scope>NUCLEOTIDE SEQUENCE</scope>
    <source>
        <strain evidence="1">NWHC 24266-5</strain>
    </source>
</reference>
<evidence type="ECO:0000313" key="1">
    <source>
        <dbReference type="EMBL" id="KAI2393146.1"/>
    </source>
</evidence>
<proteinExistence type="predicted"/>
<organism evidence="1">
    <name type="scientific">Ophidiomyces ophidiicola</name>
    <dbReference type="NCBI Taxonomy" id="1387563"/>
    <lineage>
        <taxon>Eukaryota</taxon>
        <taxon>Fungi</taxon>
        <taxon>Dikarya</taxon>
        <taxon>Ascomycota</taxon>
        <taxon>Pezizomycotina</taxon>
        <taxon>Eurotiomycetes</taxon>
        <taxon>Eurotiomycetidae</taxon>
        <taxon>Onygenales</taxon>
        <taxon>Onygenaceae</taxon>
        <taxon>Ophidiomyces</taxon>
    </lineage>
</organism>